<dbReference type="Proteomes" id="UP000434036">
    <property type="component" value="Unassembled WGS sequence"/>
</dbReference>
<dbReference type="RefSeq" id="WP_160625210.1">
    <property type="nucleotide sequence ID" value="NZ_WUUQ01000002.1"/>
</dbReference>
<dbReference type="AlphaFoldDB" id="A0A6N8U7F8"/>
<evidence type="ECO:0000313" key="2">
    <source>
        <dbReference type="Proteomes" id="UP000434036"/>
    </source>
</evidence>
<gene>
    <name evidence="1" type="ORF">GSF08_07595</name>
</gene>
<keyword evidence="2" id="KW-1185">Reference proteome</keyword>
<proteinExistence type="predicted"/>
<sequence length="64" mass="7425">MISIEYNKIMIENYTAIGNVDSHQIEIQTKKQRVVIRGEKLEITAMSKDEIAIRGIFEAVMFHE</sequence>
<reference evidence="1 2" key="2">
    <citation type="submission" date="2020-01" db="EMBL/GenBank/DDBJ databases">
        <title>Clostridiaceae sp. nov. isolated from the gut of human by culturomics.</title>
        <authorList>
            <person name="Chang Y."/>
        </authorList>
    </citation>
    <scope>NUCLEOTIDE SEQUENCE [LARGE SCALE GENOMIC DNA]</scope>
    <source>
        <strain evidence="1 2">DONG20-135</strain>
    </source>
</reference>
<evidence type="ECO:0000313" key="1">
    <source>
        <dbReference type="EMBL" id="MXQ73801.1"/>
    </source>
</evidence>
<evidence type="ECO:0008006" key="3">
    <source>
        <dbReference type="Google" id="ProtNLM"/>
    </source>
</evidence>
<dbReference type="EMBL" id="WUUQ01000002">
    <property type="protein sequence ID" value="MXQ73801.1"/>
    <property type="molecule type" value="Genomic_DNA"/>
</dbReference>
<organism evidence="1 2">
    <name type="scientific">Copranaerobaculum intestinale</name>
    <dbReference type="NCBI Taxonomy" id="2692629"/>
    <lineage>
        <taxon>Bacteria</taxon>
        <taxon>Bacillati</taxon>
        <taxon>Bacillota</taxon>
        <taxon>Erysipelotrichia</taxon>
        <taxon>Erysipelotrichales</taxon>
        <taxon>Erysipelotrichaceae</taxon>
        <taxon>Copranaerobaculum</taxon>
    </lineage>
</organism>
<dbReference type="InterPro" id="IPR038705">
    <property type="entry name" value="YabP_sf"/>
</dbReference>
<dbReference type="Gene3D" id="2.60.40.2000">
    <property type="match status" value="1"/>
</dbReference>
<protein>
    <recommendedName>
        <fullName evidence="3">Sporulation protein YqfC</fullName>
    </recommendedName>
</protein>
<accession>A0A6N8U7F8</accession>
<comment type="caution">
    <text evidence="1">The sequence shown here is derived from an EMBL/GenBank/DDBJ whole genome shotgun (WGS) entry which is preliminary data.</text>
</comment>
<dbReference type="Pfam" id="PF07873">
    <property type="entry name" value="YabP"/>
    <property type="match status" value="1"/>
</dbReference>
<reference evidence="1 2" key="1">
    <citation type="submission" date="2019-12" db="EMBL/GenBank/DDBJ databases">
        <authorList>
            <person name="Yang R."/>
        </authorList>
    </citation>
    <scope>NUCLEOTIDE SEQUENCE [LARGE SCALE GENOMIC DNA]</scope>
    <source>
        <strain evidence="1 2">DONG20-135</strain>
    </source>
</reference>
<name>A0A6N8U7F8_9FIRM</name>
<dbReference type="InterPro" id="IPR022476">
    <property type="entry name" value="Spore_YabP/YqfC"/>
</dbReference>